<dbReference type="SUPFAM" id="SSF53597">
    <property type="entry name" value="Dihydrofolate reductase-like"/>
    <property type="match status" value="1"/>
</dbReference>
<keyword evidence="9" id="KW-0732">Signal</keyword>
<dbReference type="Gene3D" id="3.40.430.10">
    <property type="entry name" value="Dihydrofolate Reductase, subunit A"/>
    <property type="match status" value="1"/>
</dbReference>
<keyword evidence="6" id="KW-0862">Zinc</keyword>
<comment type="pathway">
    <text evidence="2">Cofactor biosynthesis; riboflavin biosynthesis; 5-amino-6-(D-ribitylamino)uracil from GTP: step 2/4.</text>
</comment>
<dbReference type="GO" id="GO:0009231">
    <property type="term" value="P:riboflavin biosynthetic process"/>
    <property type="evidence" value="ECO:0007669"/>
    <property type="project" value="UniProtKB-UniPathway"/>
</dbReference>
<comment type="caution">
    <text evidence="11">The sequence shown here is derived from an EMBL/GenBank/DDBJ whole genome shotgun (WGS) entry which is preliminary data.</text>
</comment>
<accession>A0A328E3B2</accession>
<dbReference type="Gene3D" id="3.40.140.10">
    <property type="entry name" value="Cytidine Deaminase, domain 2"/>
    <property type="match status" value="1"/>
</dbReference>
<dbReference type="PROSITE" id="PS51747">
    <property type="entry name" value="CYT_DCMP_DEAMINASES_2"/>
    <property type="match status" value="1"/>
</dbReference>
<evidence type="ECO:0000256" key="2">
    <source>
        <dbReference type="ARBA" id="ARBA00004882"/>
    </source>
</evidence>
<sequence>MLTHFILLEMYAKALTVSMCSPISTKFSPSAHFVAPCTQSKSLVGSSEVKYGYFNSIKMASGSPKSSRNGGRCVVVNVMSEGSQRDNDNDDGFYIRRCVELARKAVGFTSPNPMVGCVIVKDGRIVGEGYHPRAGQPHAEVFALRDAGSMAQDATAYVSLEPCNHYGRTPPCTDALIKAKVRKVVVGMVDPNPIVASKGLDRLHDAGIEVTVGVEEQLCQKLNEAFTHRMLTGKPFVILRYSISLDGHLLGELGEGVAESGGYYSKLLQENDAVIHLSTLLGENPHLVLPSKEPQANQPLHILLAASPDLPNNPLPSSAEATQKVIVFTEKVGVHDSDQRAADLVALDAMSFTSILEQCERRGISSVVVDVRCNASEFDWILQEGFEQKLFQKVVVEVLPVWGGSHRFKSLGQSLKVKNLTSVVSGNSVLLEGYF</sequence>
<evidence type="ECO:0000256" key="1">
    <source>
        <dbReference type="ARBA" id="ARBA00001947"/>
    </source>
</evidence>
<keyword evidence="4" id="KW-0479">Metal-binding</keyword>
<dbReference type="EMBL" id="NQVE01000034">
    <property type="protein sequence ID" value="RAL52494.1"/>
    <property type="molecule type" value="Genomic_DNA"/>
</dbReference>
<dbReference type="PANTHER" id="PTHR11079:SF162">
    <property type="entry name" value="RIBOFLAVIN BIOSYNTHESIS PROTEIN PYRD, CHLOROPLASTIC"/>
    <property type="match status" value="1"/>
</dbReference>
<feature type="chain" id="PRO_5016287667" description="Riboflavin biosynthesis protein PYRD, chloroplastic" evidence="9">
    <location>
        <begin position="17"/>
        <end position="435"/>
    </location>
</feature>
<evidence type="ECO:0000313" key="11">
    <source>
        <dbReference type="EMBL" id="RAL52494.1"/>
    </source>
</evidence>
<dbReference type="PROSITE" id="PS00903">
    <property type="entry name" value="CYT_DCMP_DEAMINASES_1"/>
    <property type="match status" value="1"/>
</dbReference>
<feature type="domain" description="CMP/dCMP-type deaminase" evidence="10">
    <location>
        <begin position="89"/>
        <end position="211"/>
    </location>
</feature>
<gene>
    <name evidence="11" type="ORF">DM860_007351</name>
</gene>
<dbReference type="Pfam" id="PF00383">
    <property type="entry name" value="dCMP_cyt_deam_1"/>
    <property type="match status" value="1"/>
</dbReference>
<name>A0A328E3B2_9ASTE</name>
<evidence type="ECO:0000256" key="9">
    <source>
        <dbReference type="SAM" id="SignalP"/>
    </source>
</evidence>
<evidence type="ECO:0000259" key="10">
    <source>
        <dbReference type="PROSITE" id="PS51747"/>
    </source>
</evidence>
<dbReference type="InterPro" id="IPR024072">
    <property type="entry name" value="DHFR-like_dom_sf"/>
</dbReference>
<reference evidence="11 12" key="1">
    <citation type="submission" date="2018-06" db="EMBL/GenBank/DDBJ databases">
        <title>The Genome of Cuscuta australis (Dodder) Provides Insight into the Evolution of Plant Parasitism.</title>
        <authorList>
            <person name="Liu H."/>
        </authorList>
    </citation>
    <scope>NUCLEOTIDE SEQUENCE [LARGE SCALE GENOMIC DNA]</scope>
    <source>
        <strain evidence="12">cv. Yunnan</strain>
        <tissue evidence="11">Vines</tissue>
    </source>
</reference>
<dbReference type="NCBIfam" id="TIGR00326">
    <property type="entry name" value="eubact_ribD"/>
    <property type="match status" value="1"/>
</dbReference>
<dbReference type="GO" id="GO:0008270">
    <property type="term" value="F:zinc ion binding"/>
    <property type="evidence" value="ECO:0007669"/>
    <property type="project" value="InterPro"/>
</dbReference>
<dbReference type="FunFam" id="3.40.140.10:FF:000025">
    <property type="entry name" value="Riboflavin biosynthesis protein RibD"/>
    <property type="match status" value="1"/>
</dbReference>
<dbReference type="PANTHER" id="PTHR11079">
    <property type="entry name" value="CYTOSINE DEAMINASE FAMILY MEMBER"/>
    <property type="match status" value="1"/>
</dbReference>
<dbReference type="InterPro" id="IPR016192">
    <property type="entry name" value="APOBEC/CMP_deaminase_Zn-bd"/>
</dbReference>
<keyword evidence="12" id="KW-1185">Reference proteome</keyword>
<comment type="function">
    <text evidence="7">Monofunctional pyrimidine deaminase involved in the riboflavin biosynthesis pathway. Also has a reductase domain that lacks catalytically essential substrate-binding residues.</text>
</comment>
<dbReference type="UniPathway" id="UPA00275">
    <property type="reaction ID" value="UER00401"/>
</dbReference>
<evidence type="ECO:0000313" key="12">
    <source>
        <dbReference type="Proteomes" id="UP000249390"/>
    </source>
</evidence>
<evidence type="ECO:0000256" key="5">
    <source>
        <dbReference type="ARBA" id="ARBA00022801"/>
    </source>
</evidence>
<dbReference type="GO" id="GO:0008835">
    <property type="term" value="F:diaminohydroxyphosphoribosylaminopyrimidine deaminase activity"/>
    <property type="evidence" value="ECO:0007669"/>
    <property type="project" value="UniProtKB-EC"/>
</dbReference>
<evidence type="ECO:0000256" key="8">
    <source>
        <dbReference type="ARBA" id="ARBA00070721"/>
    </source>
</evidence>
<comment type="cofactor">
    <cofactor evidence="1">
        <name>Zn(2+)</name>
        <dbReference type="ChEBI" id="CHEBI:29105"/>
    </cofactor>
</comment>
<keyword evidence="5" id="KW-0378">Hydrolase</keyword>
<dbReference type="EC" id="3.5.4.26" evidence="3"/>
<protein>
    <recommendedName>
        <fullName evidence="8">Riboflavin biosynthesis protein PYRD, chloroplastic</fullName>
        <ecNumber evidence="3">3.5.4.26</ecNumber>
    </recommendedName>
</protein>
<dbReference type="AlphaFoldDB" id="A0A328E3B2"/>
<evidence type="ECO:0000256" key="4">
    <source>
        <dbReference type="ARBA" id="ARBA00022723"/>
    </source>
</evidence>
<evidence type="ECO:0000256" key="6">
    <source>
        <dbReference type="ARBA" id="ARBA00022833"/>
    </source>
</evidence>
<dbReference type="InterPro" id="IPR016193">
    <property type="entry name" value="Cytidine_deaminase-like"/>
</dbReference>
<proteinExistence type="predicted"/>
<dbReference type="InterPro" id="IPR002125">
    <property type="entry name" value="CMP_dCMP_dom"/>
</dbReference>
<dbReference type="InterPro" id="IPR004794">
    <property type="entry name" value="Eubact_RibD"/>
</dbReference>
<evidence type="ECO:0000256" key="3">
    <source>
        <dbReference type="ARBA" id="ARBA00012766"/>
    </source>
</evidence>
<dbReference type="Proteomes" id="UP000249390">
    <property type="component" value="Unassembled WGS sequence"/>
</dbReference>
<organism evidence="11 12">
    <name type="scientific">Cuscuta australis</name>
    <dbReference type="NCBI Taxonomy" id="267555"/>
    <lineage>
        <taxon>Eukaryota</taxon>
        <taxon>Viridiplantae</taxon>
        <taxon>Streptophyta</taxon>
        <taxon>Embryophyta</taxon>
        <taxon>Tracheophyta</taxon>
        <taxon>Spermatophyta</taxon>
        <taxon>Magnoliopsida</taxon>
        <taxon>eudicotyledons</taxon>
        <taxon>Gunneridae</taxon>
        <taxon>Pentapetalae</taxon>
        <taxon>asterids</taxon>
        <taxon>lamiids</taxon>
        <taxon>Solanales</taxon>
        <taxon>Convolvulaceae</taxon>
        <taxon>Cuscuteae</taxon>
        <taxon>Cuscuta</taxon>
        <taxon>Cuscuta subgen. Grammica</taxon>
        <taxon>Cuscuta sect. Cleistogrammica</taxon>
    </lineage>
</organism>
<dbReference type="CDD" id="cd01284">
    <property type="entry name" value="Riboflavin_deaminase-reductase"/>
    <property type="match status" value="1"/>
</dbReference>
<evidence type="ECO:0000256" key="7">
    <source>
        <dbReference type="ARBA" id="ARBA00058389"/>
    </source>
</evidence>
<dbReference type="SUPFAM" id="SSF53927">
    <property type="entry name" value="Cytidine deaminase-like"/>
    <property type="match status" value="1"/>
</dbReference>
<feature type="signal peptide" evidence="9">
    <location>
        <begin position="1"/>
        <end position="16"/>
    </location>
</feature>